<protein>
    <recommendedName>
        <fullName evidence="1">Restriction endonuclease type II-like domain-containing protein</fullName>
    </recommendedName>
</protein>
<reference evidence="2 3" key="1">
    <citation type="submission" date="2017-01" db="EMBL/GenBank/DDBJ databases">
        <authorList>
            <consortium name="Urmite Genomes"/>
        </authorList>
    </citation>
    <scope>NUCLEOTIDE SEQUENCE [LARGE SCALE GENOMIC DNA]</scope>
    <source>
        <strain evidence="2 3">AB308</strain>
    </source>
</reference>
<evidence type="ECO:0000313" key="2">
    <source>
        <dbReference type="EMBL" id="SPM28004.1"/>
    </source>
</evidence>
<evidence type="ECO:0000313" key="3">
    <source>
        <dbReference type="Proteomes" id="UP000241595"/>
    </source>
</evidence>
<organism evidence="2 3">
    <name type="scientific">Mycobacterium terramassiliense</name>
    <dbReference type="NCBI Taxonomy" id="1841859"/>
    <lineage>
        <taxon>Bacteria</taxon>
        <taxon>Bacillati</taxon>
        <taxon>Actinomycetota</taxon>
        <taxon>Actinomycetes</taxon>
        <taxon>Mycobacteriales</taxon>
        <taxon>Mycobacteriaceae</taxon>
        <taxon>Mycobacterium</taxon>
    </lineage>
</organism>
<proteinExistence type="predicted"/>
<name>A0A2U3N9A5_9MYCO</name>
<dbReference type="STRING" id="1841859.GCA_900157385_01486"/>
<dbReference type="Pfam" id="PF18741">
    <property type="entry name" value="MTES_1575"/>
    <property type="match status" value="1"/>
</dbReference>
<feature type="domain" description="Restriction endonuclease type II-like" evidence="1">
    <location>
        <begin position="203"/>
        <end position="280"/>
    </location>
</feature>
<dbReference type="Proteomes" id="UP000241595">
    <property type="component" value="Unassembled WGS sequence"/>
</dbReference>
<sequence>MGKGTPFVGTHAIDAGTFTERELRRSCTRIDRNVYQRRDSGLTARDRAVAAWLWSGRKAVVAGNSAAALLGAEWVDPQAPAELISDRKRPPPLIVTRNESLFPGEVTAVNGVAVTAPARTAFDLGRRPGLARALVAVDALARATGLRVDEVQPLAEVHRGARGVRQLRQVLALVDAGAESPQETRTRLAIIAAGLPRPQTQIAVCNEWGAVLARIDMGWEQWRVGVEYDGAQHWTDPRIRANDIDRAAELERRGWRIIRVSADLLRNRPDVVIARIPAALAAAGCPV</sequence>
<dbReference type="SUPFAM" id="SSF52980">
    <property type="entry name" value="Restriction endonuclease-like"/>
    <property type="match status" value="1"/>
</dbReference>
<gene>
    <name evidence="2" type="ORF">MTAB308_1489</name>
</gene>
<dbReference type="RefSeq" id="WP_077098829.1">
    <property type="nucleotide sequence ID" value="NZ_LT717699.1"/>
</dbReference>
<evidence type="ECO:0000259" key="1">
    <source>
        <dbReference type="Pfam" id="PF18741"/>
    </source>
</evidence>
<keyword evidence="3" id="KW-1185">Reference proteome</keyword>
<accession>A0A2U3N9A5</accession>
<dbReference type="InterPro" id="IPR049468">
    <property type="entry name" value="Restrct_endonuc-II-like_dom"/>
</dbReference>
<dbReference type="InterPro" id="IPR011335">
    <property type="entry name" value="Restrct_endonuc-II-like"/>
</dbReference>
<dbReference type="OrthoDB" id="3173471at2"/>
<dbReference type="EMBL" id="FTRV01000010">
    <property type="protein sequence ID" value="SPM28004.1"/>
    <property type="molecule type" value="Genomic_DNA"/>
</dbReference>
<dbReference type="AlphaFoldDB" id="A0A2U3N9A5"/>
<dbReference type="Gene3D" id="3.40.960.10">
    <property type="entry name" value="VSR Endonuclease"/>
    <property type="match status" value="1"/>
</dbReference>